<gene>
    <name evidence="3" type="ORF">JIN83_11660</name>
</gene>
<evidence type="ECO:0000256" key="1">
    <source>
        <dbReference type="SAM" id="Phobius"/>
    </source>
</evidence>
<name>A0AAE2SD26_9BACT</name>
<feature type="domain" description="Nucleoside transporter/FeoB GTPase Gate" evidence="2">
    <location>
        <begin position="244"/>
        <end position="336"/>
    </location>
</feature>
<dbReference type="InterPro" id="IPR050860">
    <property type="entry name" value="FeoB_GTPase"/>
</dbReference>
<dbReference type="InterPro" id="IPR011642">
    <property type="entry name" value="Gate_dom"/>
</dbReference>
<dbReference type="EMBL" id="JAENIG010000007">
    <property type="protein sequence ID" value="MBK1855619.1"/>
    <property type="molecule type" value="Genomic_DNA"/>
</dbReference>
<dbReference type="PANTHER" id="PTHR43185">
    <property type="entry name" value="FERROUS IRON TRANSPORT PROTEIN B"/>
    <property type="match status" value="1"/>
</dbReference>
<keyword evidence="1" id="KW-0812">Transmembrane</keyword>
<proteinExistence type="predicted"/>
<evidence type="ECO:0000259" key="2">
    <source>
        <dbReference type="Pfam" id="PF07670"/>
    </source>
</evidence>
<keyword evidence="1" id="KW-0472">Membrane</keyword>
<reference evidence="3" key="1">
    <citation type="submission" date="2021-01" db="EMBL/GenBank/DDBJ databases">
        <title>Modified the classification status of verrucomicrobia.</title>
        <authorList>
            <person name="Feng X."/>
        </authorList>
    </citation>
    <scope>NUCLEOTIDE SEQUENCE</scope>
    <source>
        <strain evidence="3">5K15</strain>
    </source>
</reference>
<feature type="transmembrane region" description="Helical" evidence="1">
    <location>
        <begin position="233"/>
        <end position="260"/>
    </location>
</feature>
<dbReference type="SUPFAM" id="SSF52540">
    <property type="entry name" value="P-loop containing nucleoside triphosphate hydrolases"/>
    <property type="match status" value="1"/>
</dbReference>
<dbReference type="CDD" id="cd00882">
    <property type="entry name" value="Ras_like_GTPase"/>
    <property type="match status" value="1"/>
</dbReference>
<feature type="transmembrane region" description="Helical" evidence="1">
    <location>
        <begin position="179"/>
        <end position="196"/>
    </location>
</feature>
<keyword evidence="1" id="KW-1133">Transmembrane helix</keyword>
<sequence>MGKTQLLASLTGKLPFPENFRGSTIACETYRDGEIAWTDTPGILRESESSASRSAMAQVVDSDRVMLVARADRAAEELPALLPSIAGKRGFIALTFQDRLDPEHQVQTKELSERLGVPVFLLNARQLQAQQADAIRAVASAPSSTLGRFPESLPAQLDLPAPSKDQRESLLERASSQPLVALLLLFAPAVVSMIYTNRFANWLYDPLATLLEPGLTMVAAWPSLPSALFGGNYGLLAMLPFLILYAVPTILSFSLMLAVYKSSGLIDRISLAVHPWLRPFGIGGRDLVRVVMGFGCKVPAIVSSRSCHSCSRGACVSAISFGSACSYQLPATLAVFAAAGMTGMGVVYLIVLALTTLVYLRFTTPKILRLASNQLILTKPDSLAPPSWRSVLREVASSLKSFVVMAFPVFIVICLAAALLDWLGVLHGLSKLLAPMLAIFHLPGEAAPAVILGSIRKDGIAIGLLDSTSGSLKVALSTPAQVLTTVYLAGVLLPCLVTVFTIIREMRWKFAAKLCARQMAWASGFALIIAWGGALIF</sequence>
<feature type="domain" description="Nucleoside transporter/FeoB GTPase Gate" evidence="2">
    <location>
        <begin position="404"/>
        <end position="506"/>
    </location>
</feature>
<feature type="transmembrane region" description="Helical" evidence="1">
    <location>
        <begin position="333"/>
        <end position="360"/>
    </location>
</feature>
<dbReference type="InterPro" id="IPR027417">
    <property type="entry name" value="P-loop_NTPase"/>
</dbReference>
<evidence type="ECO:0000313" key="4">
    <source>
        <dbReference type="Proteomes" id="UP000634206"/>
    </source>
</evidence>
<organism evidence="3 4">
    <name type="scientific">Oceaniferula flava</name>
    <dbReference type="NCBI Taxonomy" id="2800421"/>
    <lineage>
        <taxon>Bacteria</taxon>
        <taxon>Pseudomonadati</taxon>
        <taxon>Verrucomicrobiota</taxon>
        <taxon>Verrucomicrobiia</taxon>
        <taxon>Verrucomicrobiales</taxon>
        <taxon>Verrucomicrobiaceae</taxon>
        <taxon>Oceaniferula</taxon>
    </lineage>
</organism>
<dbReference type="Gene3D" id="3.40.50.300">
    <property type="entry name" value="P-loop containing nucleotide triphosphate hydrolases"/>
    <property type="match status" value="1"/>
</dbReference>
<dbReference type="GO" id="GO:0015093">
    <property type="term" value="F:ferrous iron transmembrane transporter activity"/>
    <property type="evidence" value="ECO:0007669"/>
    <property type="project" value="TreeGrafter"/>
</dbReference>
<feature type="transmembrane region" description="Helical" evidence="1">
    <location>
        <begin position="482"/>
        <end position="503"/>
    </location>
</feature>
<dbReference type="GO" id="GO:0005886">
    <property type="term" value="C:plasma membrane"/>
    <property type="evidence" value="ECO:0007669"/>
    <property type="project" value="TreeGrafter"/>
</dbReference>
<dbReference type="Proteomes" id="UP000634206">
    <property type="component" value="Unassembled WGS sequence"/>
</dbReference>
<protein>
    <recommendedName>
        <fullName evidence="2">Nucleoside transporter/FeoB GTPase Gate domain-containing protein</fullName>
    </recommendedName>
</protein>
<evidence type="ECO:0000313" key="3">
    <source>
        <dbReference type="EMBL" id="MBK1855619.1"/>
    </source>
</evidence>
<keyword evidence="4" id="KW-1185">Reference proteome</keyword>
<feature type="transmembrane region" description="Helical" evidence="1">
    <location>
        <begin position="402"/>
        <end position="423"/>
    </location>
</feature>
<comment type="caution">
    <text evidence="3">The sequence shown here is derived from an EMBL/GenBank/DDBJ whole genome shotgun (WGS) entry which is preliminary data.</text>
</comment>
<dbReference type="Pfam" id="PF07670">
    <property type="entry name" value="Gate"/>
    <property type="match status" value="2"/>
</dbReference>
<accession>A0AAE2SD26</accession>
<feature type="transmembrane region" description="Helical" evidence="1">
    <location>
        <begin position="515"/>
        <end position="536"/>
    </location>
</feature>
<dbReference type="PANTHER" id="PTHR43185:SF1">
    <property type="entry name" value="FE(2+) TRANSPORTER FEOB"/>
    <property type="match status" value="1"/>
</dbReference>
<dbReference type="AlphaFoldDB" id="A0AAE2SD26"/>